<evidence type="ECO:0000256" key="14">
    <source>
        <dbReference type="PIRSR" id="PIRSR605478-3"/>
    </source>
</evidence>
<dbReference type="Proteomes" id="UP000587586">
    <property type="component" value="Unassembled WGS sequence"/>
</dbReference>
<feature type="binding site" evidence="13">
    <location>
        <position position="493"/>
    </location>
    <ligand>
        <name>substrate</name>
    </ligand>
</feature>
<dbReference type="GO" id="GO:0009052">
    <property type="term" value="P:pentose-phosphate shunt, non-oxidative branch"/>
    <property type="evidence" value="ECO:0007669"/>
    <property type="project" value="UniProtKB-ARBA"/>
</dbReference>
<evidence type="ECO:0000256" key="9">
    <source>
        <dbReference type="ARBA" id="ARBA00023052"/>
    </source>
</evidence>
<feature type="domain" description="Transketolase-like pyrimidine-binding" evidence="18">
    <location>
        <begin position="363"/>
        <end position="549"/>
    </location>
</feature>
<feature type="binding site" evidence="14">
    <location>
        <position position="461"/>
    </location>
    <ligand>
        <name>thiamine diphosphate</name>
        <dbReference type="ChEBI" id="CHEBI:58937"/>
    </ligand>
</feature>
<evidence type="ECO:0000256" key="10">
    <source>
        <dbReference type="ARBA" id="ARBA00049473"/>
    </source>
</evidence>
<comment type="cofactor">
    <cofactor evidence="1">
        <name>Ca(2+)</name>
        <dbReference type="ChEBI" id="CHEBI:29108"/>
    </cofactor>
</comment>
<dbReference type="SMART" id="SM00861">
    <property type="entry name" value="Transket_pyr"/>
    <property type="match status" value="1"/>
</dbReference>
<dbReference type="InterPro" id="IPR005475">
    <property type="entry name" value="Transketolase-like_Pyr-bd"/>
</dbReference>
<dbReference type="PROSITE" id="PS00802">
    <property type="entry name" value="TRANSKETOLASE_2"/>
    <property type="match status" value="1"/>
</dbReference>
<feature type="binding site" evidence="13">
    <location>
        <position position="271"/>
    </location>
    <ligand>
        <name>substrate</name>
    </ligand>
</feature>
<feature type="binding site" evidence="13">
    <location>
        <position position="393"/>
    </location>
    <ligand>
        <name>substrate</name>
    </ligand>
</feature>
<feature type="binding site" evidence="15">
    <location>
        <position position="195"/>
    </location>
    <ligand>
        <name>Mg(2+)</name>
        <dbReference type="ChEBI" id="CHEBI:18420"/>
    </ligand>
</feature>
<proteinExistence type="inferred from homology"/>
<feature type="binding site" evidence="14">
    <location>
        <position position="271"/>
    </location>
    <ligand>
        <name>thiamine diphosphate</name>
        <dbReference type="ChEBI" id="CHEBI:58937"/>
    </ligand>
</feature>
<evidence type="ECO:0000256" key="4">
    <source>
        <dbReference type="ARBA" id="ARBA00011738"/>
    </source>
</evidence>
<dbReference type="GO" id="GO:0046872">
    <property type="term" value="F:metal ion binding"/>
    <property type="evidence" value="ECO:0007669"/>
    <property type="project" value="UniProtKB-KW"/>
</dbReference>
<feature type="binding site" evidence="15">
    <location>
        <position position="165"/>
    </location>
    <ligand>
        <name>Mg(2+)</name>
        <dbReference type="ChEBI" id="CHEBI:18420"/>
    </ligand>
</feature>
<dbReference type="PANTHER" id="PTHR43522:SF2">
    <property type="entry name" value="TRANSKETOLASE 1-RELATED"/>
    <property type="match status" value="1"/>
</dbReference>
<dbReference type="InterPro" id="IPR020826">
    <property type="entry name" value="Transketolase_BS"/>
</dbReference>
<keyword evidence="8 15" id="KW-0460">Magnesium</keyword>
<feature type="active site" description="Proton donor" evidence="12">
    <location>
        <position position="435"/>
    </location>
</feature>
<gene>
    <name evidence="19" type="ORF">GMLC_39090</name>
</gene>
<comment type="cofactor">
    <cofactor evidence="14">
        <name>thiamine diphosphate</name>
        <dbReference type="ChEBI" id="CHEBI:58937"/>
    </cofactor>
    <text evidence="14">Binds 1 thiamine pyrophosphate per subunit. During the reaction, the substrate forms a covalent intermediate with the cofactor.</text>
</comment>
<keyword evidence="6 17" id="KW-0808">Transferase</keyword>
<dbReference type="NCBIfam" id="TIGR00232">
    <property type="entry name" value="tktlase_bact"/>
    <property type="match status" value="1"/>
</dbReference>
<feature type="binding site" evidence="14">
    <location>
        <position position="166"/>
    </location>
    <ligand>
        <name>thiamine diphosphate</name>
        <dbReference type="ChEBI" id="CHEBI:58937"/>
    </ligand>
</feature>
<dbReference type="EMBL" id="BLXZ01000009">
    <property type="protein sequence ID" value="GFO70330.1"/>
    <property type="molecule type" value="Genomic_DNA"/>
</dbReference>
<dbReference type="InterPro" id="IPR055152">
    <property type="entry name" value="Transketolase-like_C_2"/>
</dbReference>
<dbReference type="AlphaFoldDB" id="A0A6V8ND29"/>
<dbReference type="InterPro" id="IPR029061">
    <property type="entry name" value="THDP-binding"/>
</dbReference>
<dbReference type="InterPro" id="IPR005474">
    <property type="entry name" value="Transketolase_N"/>
</dbReference>
<dbReference type="InterPro" id="IPR009014">
    <property type="entry name" value="Transketo_C/PFOR_II"/>
</dbReference>
<evidence type="ECO:0000259" key="18">
    <source>
        <dbReference type="SMART" id="SM00861"/>
    </source>
</evidence>
<keyword evidence="9 14" id="KW-0786">Thiamine pyrophosphate</keyword>
<dbReference type="InterPro" id="IPR049557">
    <property type="entry name" value="Transketolase_CS"/>
</dbReference>
<dbReference type="EC" id="2.2.1.1" evidence="5 11"/>
<dbReference type="GO" id="GO:0004802">
    <property type="term" value="F:transketolase activity"/>
    <property type="evidence" value="ECO:0007669"/>
    <property type="project" value="UniProtKB-UniRule"/>
</dbReference>
<evidence type="ECO:0000256" key="1">
    <source>
        <dbReference type="ARBA" id="ARBA00001913"/>
    </source>
</evidence>
<feature type="binding site" evidence="13">
    <location>
        <position position="485"/>
    </location>
    <ligand>
        <name>substrate</name>
    </ligand>
</feature>
<comment type="caution">
    <text evidence="19">The sequence shown here is derived from an EMBL/GenBank/DDBJ whole genome shotgun (WGS) entry which is preliminary data.</text>
</comment>
<organism evidence="19 20">
    <name type="scientific">Geomonas limicola</name>
    <dbReference type="NCBI Taxonomy" id="2740186"/>
    <lineage>
        <taxon>Bacteria</taxon>
        <taxon>Pseudomonadati</taxon>
        <taxon>Thermodesulfobacteriota</taxon>
        <taxon>Desulfuromonadia</taxon>
        <taxon>Geobacterales</taxon>
        <taxon>Geobacteraceae</taxon>
        <taxon>Geomonas</taxon>
    </lineage>
</organism>
<dbReference type="FunFam" id="3.40.50.970:FF:000004">
    <property type="entry name" value="Transketolase"/>
    <property type="match status" value="1"/>
</dbReference>
<evidence type="ECO:0000256" key="6">
    <source>
        <dbReference type="ARBA" id="ARBA00022679"/>
    </source>
</evidence>
<feature type="site" description="Important for catalytic activity" evidence="16">
    <location>
        <position position="271"/>
    </location>
</feature>
<evidence type="ECO:0000256" key="17">
    <source>
        <dbReference type="RuleBase" id="RU004996"/>
    </source>
</evidence>
<feature type="binding site" evidence="14">
    <location>
        <begin position="124"/>
        <end position="126"/>
    </location>
    <ligand>
        <name>thiamine diphosphate</name>
        <dbReference type="ChEBI" id="CHEBI:58937"/>
    </ligand>
</feature>
<comment type="cofactor">
    <cofactor evidence="17">
        <name>Mg(2+)</name>
        <dbReference type="ChEBI" id="CHEBI:18420"/>
    </cofactor>
    <cofactor evidence="17">
        <name>Ca(2+)</name>
        <dbReference type="ChEBI" id="CHEBI:29108"/>
    </cofactor>
    <cofactor evidence="17">
        <name>Mn(2+)</name>
        <dbReference type="ChEBI" id="CHEBI:29035"/>
    </cofactor>
    <cofactor evidence="17">
        <name>Co(2+)</name>
        <dbReference type="ChEBI" id="CHEBI:48828"/>
    </cofactor>
    <text evidence="17">Binds 1 Mg(2+) ion per subunit. Can also utilize other divalent metal cations, such as Ca(2+), Mn(2+) and Co(2+).</text>
</comment>
<feature type="site" description="Important for catalytic activity" evidence="16">
    <location>
        <position position="36"/>
    </location>
</feature>
<evidence type="ECO:0000256" key="11">
    <source>
        <dbReference type="NCBIfam" id="TIGR00232"/>
    </source>
</evidence>
<keyword evidence="17" id="KW-0106">Calcium</keyword>
<evidence type="ECO:0000256" key="16">
    <source>
        <dbReference type="PIRSR" id="PIRSR605478-5"/>
    </source>
</evidence>
<feature type="binding site" evidence="14">
    <location>
        <position position="76"/>
    </location>
    <ligand>
        <name>thiamine diphosphate</name>
        <dbReference type="ChEBI" id="CHEBI:58937"/>
    </ligand>
</feature>
<comment type="cofactor">
    <cofactor evidence="2">
        <name>Co(2+)</name>
        <dbReference type="ChEBI" id="CHEBI:48828"/>
    </cofactor>
</comment>
<evidence type="ECO:0000256" key="3">
    <source>
        <dbReference type="ARBA" id="ARBA00007131"/>
    </source>
</evidence>
<name>A0A6V8ND29_9BACT</name>
<dbReference type="Gene3D" id="3.40.50.920">
    <property type="match status" value="1"/>
</dbReference>
<dbReference type="FunFam" id="3.40.50.920:FF:000003">
    <property type="entry name" value="Transketolase"/>
    <property type="match status" value="1"/>
</dbReference>
<keyword evidence="7 15" id="KW-0479">Metal-binding</keyword>
<sequence length="696" mass="74467">METTRTIRTEGDLDYLCINTIRFLAVDAVQQANSGHPGMPMGAAPLAYLLWTRFLKHDPARPDWFDRDRFVLSAGHGSMLLYALLHLTGYDLPLEELRRFRQLGSRTPGHPERGLTPGVEVSTGPLGQGFGNAVGMAIAEAHLAARYNRPGFPVIDHYTYVLASDGDLMEGVAAEAASLAGHLKLGKLICLYDDNRVTLSASTGVCCTEDSAARFAAYGWQVLSVEDGNDLDGIAAALTQAREEVARPSLILVRTHLGFGSPGKQDSFEAHGSPLGTDEVRRTKERLGWPVEPTFLIPDRALAQFRATIERGQRAAAEWDRLFVDYREQHPETARELSRVLAGELEAGWEEALPKFEPDAKGMATRIANGRALNLAAGRIPQLLGGSADLDPSTYTGLKGLGDFQCGDFVPADQQGSLGGGWGPAGANLHFGVREHAMGAAVNGMAAHGGVIPFGATFLTFSDYLRPTLRLAALSKLKVIQFFTHDSIGLGEDGPTHQPVEQIASLRAIPGLVVLRPGDANEAVVALKVALTLKDRPVALVLSRQSVPTLDRSTLADADGTARGGYVLAEAAGGSPEVILIGTGSELQLALAAWQTLTRDGVRARVVSLPSWELFEEQPGEYRDQVLPPQVTLRVAVEAGSPFGWERYVGSAGVILGVTHFGASAPGEVVLNEYGFTAERVREAALGLLRRAGGEG</sequence>
<dbReference type="FunFam" id="3.40.50.970:FF:000003">
    <property type="entry name" value="Transketolase"/>
    <property type="match status" value="1"/>
</dbReference>
<evidence type="ECO:0000256" key="8">
    <source>
        <dbReference type="ARBA" id="ARBA00022842"/>
    </source>
</evidence>
<reference evidence="20" key="1">
    <citation type="submission" date="2020-06" db="EMBL/GenBank/DDBJ databases">
        <title>Draft genomic sequecing of Geomonas sp. Red745.</title>
        <authorList>
            <person name="Itoh H."/>
            <person name="Xu Z.X."/>
            <person name="Ushijima N."/>
            <person name="Masuda Y."/>
            <person name="Shiratori Y."/>
            <person name="Senoo K."/>
        </authorList>
    </citation>
    <scope>NUCLEOTIDE SEQUENCE [LARGE SCALE GENOMIC DNA]</scope>
    <source>
        <strain evidence="20">Red745</strain>
    </source>
</reference>
<evidence type="ECO:0000313" key="19">
    <source>
        <dbReference type="EMBL" id="GFO70330.1"/>
    </source>
</evidence>
<protein>
    <recommendedName>
        <fullName evidence="5 11">Transketolase</fullName>
        <ecNumber evidence="5 11">2.2.1.1</ecNumber>
    </recommendedName>
</protein>
<comment type="similarity">
    <text evidence="3 17">Belongs to the transketolase family.</text>
</comment>
<feature type="binding site" evidence="13">
    <location>
        <position position="366"/>
    </location>
    <ligand>
        <name>substrate</name>
    </ligand>
</feature>
<dbReference type="PANTHER" id="PTHR43522">
    <property type="entry name" value="TRANSKETOLASE"/>
    <property type="match status" value="1"/>
</dbReference>
<dbReference type="InterPro" id="IPR033247">
    <property type="entry name" value="Transketolase_fam"/>
</dbReference>
<evidence type="ECO:0000256" key="2">
    <source>
        <dbReference type="ARBA" id="ARBA00001941"/>
    </source>
</evidence>
<evidence type="ECO:0000256" key="5">
    <source>
        <dbReference type="ARBA" id="ARBA00013152"/>
    </source>
</evidence>
<dbReference type="Gene3D" id="3.40.50.970">
    <property type="match status" value="2"/>
</dbReference>
<evidence type="ECO:0000256" key="15">
    <source>
        <dbReference type="PIRSR" id="PIRSR605478-4"/>
    </source>
</evidence>
<dbReference type="RefSeq" id="WP_183362942.1">
    <property type="nucleotide sequence ID" value="NZ_BLXZ01000009.1"/>
</dbReference>
<comment type="catalytic activity">
    <reaction evidence="10 17">
        <text>D-sedoheptulose 7-phosphate + D-glyceraldehyde 3-phosphate = aldehydo-D-ribose 5-phosphate + D-xylulose 5-phosphate</text>
        <dbReference type="Rhea" id="RHEA:10508"/>
        <dbReference type="ChEBI" id="CHEBI:57483"/>
        <dbReference type="ChEBI" id="CHEBI:57737"/>
        <dbReference type="ChEBI" id="CHEBI:58273"/>
        <dbReference type="ChEBI" id="CHEBI:59776"/>
        <dbReference type="EC" id="2.2.1.1"/>
    </reaction>
</comment>
<evidence type="ECO:0000313" key="20">
    <source>
        <dbReference type="Proteomes" id="UP000587586"/>
    </source>
</evidence>
<comment type="cofactor">
    <cofactor evidence="15">
        <name>Mg(2+)</name>
        <dbReference type="ChEBI" id="CHEBI:18420"/>
    </cofactor>
    <text evidence="15">Binds 1 Mg(2+) ion per subunit. Can also utilize other divalent metal cations, such as Ca(2+), Mn(2+) and Co(2+).</text>
</comment>
<feature type="binding site" evidence="15">
    <location>
        <position position="197"/>
    </location>
    <ligand>
        <name>Mg(2+)</name>
        <dbReference type="ChEBI" id="CHEBI:18420"/>
    </ligand>
</feature>
<dbReference type="PROSITE" id="PS00801">
    <property type="entry name" value="TRANSKETOLASE_1"/>
    <property type="match status" value="1"/>
</dbReference>
<feature type="binding site" evidence="13">
    <location>
        <position position="497"/>
    </location>
    <ligand>
        <name>substrate</name>
    </ligand>
</feature>
<dbReference type="SUPFAM" id="SSF52922">
    <property type="entry name" value="TK C-terminal domain-like"/>
    <property type="match status" value="1"/>
</dbReference>
<evidence type="ECO:0000256" key="7">
    <source>
        <dbReference type="ARBA" id="ARBA00022723"/>
    </source>
</evidence>
<dbReference type="Pfam" id="PF22613">
    <property type="entry name" value="Transketolase_C_1"/>
    <property type="match status" value="1"/>
</dbReference>
<dbReference type="Pfam" id="PF00456">
    <property type="entry name" value="Transketolase_N"/>
    <property type="match status" value="1"/>
</dbReference>
<dbReference type="Pfam" id="PF02779">
    <property type="entry name" value="Transket_pyr"/>
    <property type="match status" value="1"/>
</dbReference>
<dbReference type="CDD" id="cd02012">
    <property type="entry name" value="TPP_TK"/>
    <property type="match status" value="1"/>
</dbReference>
<dbReference type="SUPFAM" id="SSF52518">
    <property type="entry name" value="Thiamin diphosphate-binding fold (THDP-binding)"/>
    <property type="match status" value="2"/>
</dbReference>
<dbReference type="InterPro" id="IPR005478">
    <property type="entry name" value="Transketolase_bac-like"/>
</dbReference>
<evidence type="ECO:0000256" key="12">
    <source>
        <dbReference type="PIRSR" id="PIRSR605478-1"/>
    </source>
</evidence>
<keyword evidence="20" id="KW-1185">Reference proteome</keyword>
<accession>A0A6V8ND29</accession>
<comment type="subunit">
    <text evidence="4 17">Homodimer.</text>
</comment>
<feature type="binding site" evidence="13">
    <location>
        <position position="544"/>
    </location>
    <ligand>
        <name>substrate</name>
    </ligand>
</feature>
<feature type="binding site" evidence="13">
    <location>
        <position position="36"/>
    </location>
    <ligand>
        <name>substrate</name>
    </ligand>
</feature>
<comment type="function">
    <text evidence="17">Catalyzes the transfer of a two-carbon ketol group from a ketose donor to an aldose acceptor, via a covalent intermediate with the cofactor thiamine pyrophosphate.</text>
</comment>
<evidence type="ECO:0000256" key="13">
    <source>
        <dbReference type="PIRSR" id="PIRSR605478-2"/>
    </source>
</evidence>
<dbReference type="GO" id="GO:0005829">
    <property type="term" value="C:cytosol"/>
    <property type="evidence" value="ECO:0007669"/>
    <property type="project" value="TreeGrafter"/>
</dbReference>
<dbReference type="CDD" id="cd07033">
    <property type="entry name" value="TPP_PYR_DXS_TK_like"/>
    <property type="match status" value="1"/>
</dbReference>
<feature type="binding site" evidence="14">
    <location>
        <position position="195"/>
    </location>
    <ligand>
        <name>thiamine diphosphate</name>
        <dbReference type="ChEBI" id="CHEBI:58937"/>
    </ligand>
</feature>